<feature type="region of interest" description="Disordered" evidence="1">
    <location>
        <begin position="1"/>
        <end position="102"/>
    </location>
</feature>
<protein>
    <submittedName>
        <fullName evidence="2">Uncharacterized protein</fullName>
    </submittedName>
</protein>
<evidence type="ECO:0000313" key="2">
    <source>
        <dbReference type="EMBL" id="KAJ8981261.1"/>
    </source>
</evidence>
<accession>A0ABQ9JSI5</accession>
<reference evidence="2" key="1">
    <citation type="journal article" date="2023" name="Insect Mol. Biol.">
        <title>Genome sequencing provides insights into the evolution of gene families encoding plant cell wall-degrading enzymes in longhorned beetles.</title>
        <authorList>
            <person name="Shin N.R."/>
            <person name="Okamura Y."/>
            <person name="Kirsch R."/>
            <person name="Pauchet Y."/>
        </authorList>
    </citation>
    <scope>NUCLEOTIDE SEQUENCE</scope>
    <source>
        <strain evidence="2">MMC_N1</strain>
    </source>
</reference>
<feature type="compositionally biased region" description="Low complexity" evidence="1">
    <location>
        <begin position="44"/>
        <end position="56"/>
    </location>
</feature>
<dbReference type="PANTHER" id="PTHR21552">
    <property type="entry name" value="ADULT RETINA PROTEIN"/>
    <property type="match status" value="1"/>
</dbReference>
<proteinExistence type="predicted"/>
<feature type="compositionally biased region" description="Acidic residues" evidence="1">
    <location>
        <begin position="63"/>
        <end position="72"/>
    </location>
</feature>
<evidence type="ECO:0000313" key="3">
    <source>
        <dbReference type="Proteomes" id="UP001162164"/>
    </source>
</evidence>
<comment type="caution">
    <text evidence="2">The sequence shown here is derived from an EMBL/GenBank/DDBJ whole genome shotgun (WGS) entry which is preliminary data.</text>
</comment>
<name>A0ABQ9JSI5_9CUCU</name>
<evidence type="ECO:0000256" key="1">
    <source>
        <dbReference type="SAM" id="MobiDB-lite"/>
    </source>
</evidence>
<dbReference type="PANTHER" id="PTHR21552:SF2">
    <property type="entry name" value="CREB3 REGULATORY FACTOR"/>
    <property type="match status" value="1"/>
</dbReference>
<dbReference type="EMBL" id="JAPWTJ010000192">
    <property type="protein sequence ID" value="KAJ8981261.1"/>
    <property type="molecule type" value="Genomic_DNA"/>
</dbReference>
<gene>
    <name evidence="2" type="ORF">NQ317_014572</name>
</gene>
<keyword evidence="3" id="KW-1185">Reference proteome</keyword>
<organism evidence="2 3">
    <name type="scientific">Molorchus minor</name>
    <dbReference type="NCBI Taxonomy" id="1323400"/>
    <lineage>
        <taxon>Eukaryota</taxon>
        <taxon>Metazoa</taxon>
        <taxon>Ecdysozoa</taxon>
        <taxon>Arthropoda</taxon>
        <taxon>Hexapoda</taxon>
        <taxon>Insecta</taxon>
        <taxon>Pterygota</taxon>
        <taxon>Neoptera</taxon>
        <taxon>Endopterygota</taxon>
        <taxon>Coleoptera</taxon>
        <taxon>Polyphaga</taxon>
        <taxon>Cucujiformia</taxon>
        <taxon>Chrysomeloidea</taxon>
        <taxon>Cerambycidae</taxon>
        <taxon>Lamiinae</taxon>
        <taxon>Monochamini</taxon>
        <taxon>Molorchus</taxon>
    </lineage>
</organism>
<dbReference type="Proteomes" id="UP001162164">
    <property type="component" value="Unassembled WGS sequence"/>
</dbReference>
<dbReference type="InterPro" id="IPR039165">
    <property type="entry name" value="CREBRF"/>
</dbReference>
<sequence>MRVPRGHISRLSSSAPTHLGLEQIWQRREPRKHLLSTGSQAEAGSTSSLSTGGILSPDPPDISADEDSDDDSDGHYEDVSSDNGDSDDDDEHGNRNSNGKRERYFWQYNVQAKGPKGQRLVLKTKLKDPHCLNEVTDPVFSPDCSVMAMILHQIQENCISLLANFHLMCDLPQEKKKIKRLINGIIQAKQNLVAKLNEQSPERQEEFTTNIEKVLKYCSKIRIAGQTTEYVNKILDKFRNGVTTVATTEDI</sequence>